<dbReference type="InterPro" id="IPR050707">
    <property type="entry name" value="HTH_MetabolicPath_Reg"/>
</dbReference>
<dbReference type="InterPro" id="IPR014757">
    <property type="entry name" value="Tscrpt_reg_IclR_C"/>
</dbReference>
<dbReference type="GO" id="GO:0045892">
    <property type="term" value="P:negative regulation of DNA-templated transcription"/>
    <property type="evidence" value="ECO:0007669"/>
    <property type="project" value="TreeGrafter"/>
</dbReference>
<organism evidence="6 8">
    <name type="scientific">Paenibacillus barcinonensis</name>
    <dbReference type="NCBI Taxonomy" id="198119"/>
    <lineage>
        <taxon>Bacteria</taxon>
        <taxon>Bacillati</taxon>
        <taxon>Bacillota</taxon>
        <taxon>Bacilli</taxon>
        <taxon>Bacillales</taxon>
        <taxon>Paenibacillaceae</taxon>
        <taxon>Paenibacillus</taxon>
    </lineage>
</organism>
<dbReference type="Gene3D" id="1.10.10.10">
    <property type="entry name" value="Winged helix-like DNA-binding domain superfamily/Winged helix DNA-binding domain"/>
    <property type="match status" value="1"/>
</dbReference>
<dbReference type="InterPro" id="IPR036390">
    <property type="entry name" value="WH_DNA-bd_sf"/>
</dbReference>
<dbReference type="AlphaFoldDB" id="A0A2V4UW43"/>
<keyword evidence="1" id="KW-0805">Transcription regulation</keyword>
<dbReference type="GO" id="GO:0003677">
    <property type="term" value="F:DNA binding"/>
    <property type="evidence" value="ECO:0007669"/>
    <property type="project" value="UniProtKB-KW"/>
</dbReference>
<dbReference type="PANTHER" id="PTHR30136">
    <property type="entry name" value="HELIX-TURN-HELIX TRANSCRIPTIONAL REGULATOR, ICLR FAMILY"/>
    <property type="match status" value="1"/>
</dbReference>
<keyword evidence="3" id="KW-0804">Transcription</keyword>
<dbReference type="EMBL" id="CP054614">
    <property type="protein sequence ID" value="QKS57653.1"/>
    <property type="molecule type" value="Genomic_DNA"/>
</dbReference>
<evidence type="ECO:0000313" key="9">
    <source>
        <dbReference type="Proteomes" id="UP000509327"/>
    </source>
</evidence>
<dbReference type="InterPro" id="IPR005471">
    <property type="entry name" value="Tscrpt_reg_IclR_N"/>
</dbReference>
<evidence type="ECO:0000256" key="2">
    <source>
        <dbReference type="ARBA" id="ARBA00023125"/>
    </source>
</evidence>
<dbReference type="InterPro" id="IPR029016">
    <property type="entry name" value="GAF-like_dom_sf"/>
</dbReference>
<dbReference type="PANTHER" id="PTHR30136:SF24">
    <property type="entry name" value="HTH-TYPE TRANSCRIPTIONAL REPRESSOR ALLR"/>
    <property type="match status" value="1"/>
</dbReference>
<dbReference type="OrthoDB" id="9791752at2"/>
<evidence type="ECO:0000259" key="5">
    <source>
        <dbReference type="PROSITE" id="PS51078"/>
    </source>
</evidence>
<dbReference type="SMART" id="SM00346">
    <property type="entry name" value="HTH_ICLR"/>
    <property type="match status" value="1"/>
</dbReference>
<evidence type="ECO:0000313" key="8">
    <source>
        <dbReference type="Proteomes" id="UP000247790"/>
    </source>
</evidence>
<dbReference type="PROSITE" id="PS51078">
    <property type="entry name" value="ICLR_ED"/>
    <property type="match status" value="1"/>
</dbReference>
<dbReference type="Proteomes" id="UP000247790">
    <property type="component" value="Unassembled WGS sequence"/>
</dbReference>
<dbReference type="SUPFAM" id="SSF55781">
    <property type="entry name" value="GAF domain-like"/>
    <property type="match status" value="1"/>
</dbReference>
<evidence type="ECO:0000313" key="7">
    <source>
        <dbReference type="EMBL" id="QKS57653.1"/>
    </source>
</evidence>
<dbReference type="SUPFAM" id="SSF46785">
    <property type="entry name" value="Winged helix' DNA-binding domain"/>
    <property type="match status" value="1"/>
</dbReference>
<evidence type="ECO:0000256" key="3">
    <source>
        <dbReference type="ARBA" id="ARBA00023163"/>
    </source>
</evidence>
<dbReference type="RefSeq" id="WP_110899120.1">
    <property type="nucleotide sequence ID" value="NZ_CP054614.1"/>
</dbReference>
<sequence>MDNIRMNKSAERVADLLVLFAKSGAPLTLNEICKQMNMPKSSGFELVQTLLHKGFIEMDDARLKTYRLGIAVFETGMAYLSNMGVPHMARPLLQELNRQTGSTAFLGIEDKGRIVYLDKAESYSVMRPTAKLGSRRYMHTTGLGKALLAALPTRKVLEILGEGEIPSRTSYSKVTVPDILQDMQEIRERGYSIDDREDHLEMYCIGSAVYDQWDEPVAAISVASMYSGMTPEREASIVKLVKEAAWKLSGQLGYSGDRLYPQRQE</sequence>
<feature type="domain" description="IclR-ED" evidence="5">
    <location>
        <begin position="71"/>
        <end position="254"/>
    </location>
</feature>
<dbReference type="GO" id="GO:0003700">
    <property type="term" value="F:DNA-binding transcription factor activity"/>
    <property type="evidence" value="ECO:0007669"/>
    <property type="project" value="TreeGrafter"/>
</dbReference>
<protein>
    <submittedName>
        <fullName evidence="6">IclR family transcriptional regulator</fullName>
    </submittedName>
</protein>
<dbReference type="Gene3D" id="3.30.450.40">
    <property type="match status" value="1"/>
</dbReference>
<evidence type="ECO:0000313" key="6">
    <source>
        <dbReference type="EMBL" id="PYE44283.1"/>
    </source>
</evidence>
<name>A0A2V4UW43_PAEBA</name>
<dbReference type="EMBL" id="QJSW01000025">
    <property type="protein sequence ID" value="PYE44283.1"/>
    <property type="molecule type" value="Genomic_DNA"/>
</dbReference>
<proteinExistence type="predicted"/>
<keyword evidence="9" id="KW-1185">Reference proteome</keyword>
<reference evidence="7 9" key="2">
    <citation type="submission" date="2020-06" db="EMBL/GenBank/DDBJ databases">
        <title>Complete genome of Paenibacillus barcinonensis KACC11450.</title>
        <authorList>
            <person name="Kim M."/>
            <person name="Park Y.-J."/>
            <person name="Shin J.-H."/>
        </authorList>
    </citation>
    <scope>NUCLEOTIDE SEQUENCE [LARGE SCALE GENOMIC DNA]</scope>
    <source>
        <strain evidence="7 9">KACC11450</strain>
    </source>
</reference>
<dbReference type="Pfam" id="PF01614">
    <property type="entry name" value="IclR_C"/>
    <property type="match status" value="1"/>
</dbReference>
<evidence type="ECO:0000256" key="1">
    <source>
        <dbReference type="ARBA" id="ARBA00023015"/>
    </source>
</evidence>
<feature type="domain" description="HTH iclR-type" evidence="4">
    <location>
        <begin position="7"/>
        <end position="70"/>
    </location>
</feature>
<evidence type="ECO:0000259" key="4">
    <source>
        <dbReference type="PROSITE" id="PS51077"/>
    </source>
</evidence>
<dbReference type="Pfam" id="PF09339">
    <property type="entry name" value="HTH_IclR"/>
    <property type="match status" value="1"/>
</dbReference>
<keyword evidence="2" id="KW-0238">DNA-binding</keyword>
<accession>A0A2V4UW43</accession>
<dbReference type="PROSITE" id="PS51077">
    <property type="entry name" value="HTH_ICLR"/>
    <property type="match status" value="1"/>
</dbReference>
<reference evidence="6 8" key="1">
    <citation type="submission" date="2018-06" db="EMBL/GenBank/DDBJ databases">
        <title>Genomic Encyclopedia of Type Strains, Phase III (KMG-III): the genomes of soil and plant-associated and newly described type strains.</title>
        <authorList>
            <person name="Whitman W."/>
        </authorList>
    </citation>
    <scope>NUCLEOTIDE SEQUENCE [LARGE SCALE GENOMIC DNA]</scope>
    <source>
        <strain evidence="6 8">CECT 7022</strain>
    </source>
</reference>
<dbReference type="InterPro" id="IPR036388">
    <property type="entry name" value="WH-like_DNA-bd_sf"/>
</dbReference>
<gene>
    <name evidence="6" type="ORF">DFQ00_12560</name>
    <name evidence="7" type="ORF">HUB98_15985</name>
</gene>
<dbReference type="Proteomes" id="UP000509327">
    <property type="component" value="Chromosome"/>
</dbReference>